<dbReference type="PANTHER" id="PTHR43537">
    <property type="entry name" value="TRANSCRIPTIONAL REGULATOR, GNTR FAMILY"/>
    <property type="match status" value="1"/>
</dbReference>
<comment type="caution">
    <text evidence="5">The sequence shown here is derived from an EMBL/GenBank/DDBJ whole genome shotgun (WGS) entry which is preliminary data.</text>
</comment>
<proteinExistence type="predicted"/>
<dbReference type="SMART" id="SM00345">
    <property type="entry name" value="HTH_GNTR"/>
    <property type="match status" value="1"/>
</dbReference>
<sequence length="251" mass="27787">MSIADVESRPAVDGGRTMNLTKRIVQDLGQAIVTEQFTEATGFPFEAQLCEQYGASRSVVREAVKMLTAKGLLRARQRAGTIVQPQSKWSLLDPDVLKWLLEREFSIDLLIEFTEMRMAIEPRAAGLAAESATGRQRAAIVTAIERMFAAERGEDDPLEADIVFHRAVIEASNNRFMQQFTELSEATLRFSIRRTNAYAGVSRASAIDHRNVANAIVEGQPADASRLMHDLIQGALNLLLEAGRHATRSTF</sequence>
<dbReference type="GO" id="GO:0003700">
    <property type="term" value="F:DNA-binding transcription factor activity"/>
    <property type="evidence" value="ECO:0007669"/>
    <property type="project" value="InterPro"/>
</dbReference>
<keyword evidence="6" id="KW-1185">Reference proteome</keyword>
<evidence type="ECO:0000313" key="6">
    <source>
        <dbReference type="Proteomes" id="UP000529795"/>
    </source>
</evidence>
<dbReference type="Gene3D" id="1.10.10.10">
    <property type="entry name" value="Winged helix-like DNA-binding domain superfamily/Winged helix DNA-binding domain"/>
    <property type="match status" value="1"/>
</dbReference>
<evidence type="ECO:0000256" key="1">
    <source>
        <dbReference type="ARBA" id="ARBA00023015"/>
    </source>
</evidence>
<dbReference type="InterPro" id="IPR008920">
    <property type="entry name" value="TF_FadR/GntR_C"/>
</dbReference>
<evidence type="ECO:0000259" key="4">
    <source>
        <dbReference type="PROSITE" id="PS50949"/>
    </source>
</evidence>
<dbReference type="PROSITE" id="PS50949">
    <property type="entry name" value="HTH_GNTR"/>
    <property type="match status" value="1"/>
</dbReference>
<evidence type="ECO:0000313" key="5">
    <source>
        <dbReference type="EMBL" id="MBB4153203.1"/>
    </source>
</evidence>
<dbReference type="Gene3D" id="1.20.120.530">
    <property type="entry name" value="GntR ligand-binding domain-like"/>
    <property type="match status" value="1"/>
</dbReference>
<dbReference type="InterPro" id="IPR000524">
    <property type="entry name" value="Tscrpt_reg_HTH_GntR"/>
</dbReference>
<dbReference type="PANTHER" id="PTHR43537:SF44">
    <property type="entry name" value="GNTR FAMILY REGULATORY PROTEIN"/>
    <property type="match status" value="1"/>
</dbReference>
<keyword evidence="3" id="KW-0804">Transcription</keyword>
<dbReference type="InterPro" id="IPR036388">
    <property type="entry name" value="WH-like_DNA-bd_sf"/>
</dbReference>
<reference evidence="5 6" key="1">
    <citation type="submission" date="2020-08" db="EMBL/GenBank/DDBJ databases">
        <title>Genomic Encyclopedia of Type Strains, Phase IV (KMG-IV): sequencing the most valuable type-strain genomes for metagenomic binning, comparative biology and taxonomic classification.</title>
        <authorList>
            <person name="Goeker M."/>
        </authorList>
    </citation>
    <scope>NUCLEOTIDE SEQUENCE [LARGE SCALE GENOMIC DNA]</scope>
    <source>
        <strain evidence="5 6">YC6723</strain>
    </source>
</reference>
<dbReference type="PRINTS" id="PR00035">
    <property type="entry name" value="HTHGNTR"/>
</dbReference>
<dbReference type="SMART" id="SM00895">
    <property type="entry name" value="FCD"/>
    <property type="match status" value="1"/>
</dbReference>
<feature type="domain" description="HTH gntR-type" evidence="4">
    <location>
        <begin position="18"/>
        <end position="86"/>
    </location>
</feature>
<protein>
    <submittedName>
        <fullName evidence="5">DNA-binding FadR family transcriptional regulator</fullName>
    </submittedName>
</protein>
<keyword evidence="2 5" id="KW-0238">DNA-binding</keyword>
<name>A0A840F1I8_9SPHN</name>
<gene>
    <name evidence="5" type="ORF">GGQ80_001091</name>
</gene>
<keyword evidence="1" id="KW-0805">Transcription regulation</keyword>
<dbReference type="Pfam" id="PF07729">
    <property type="entry name" value="FCD"/>
    <property type="match status" value="1"/>
</dbReference>
<dbReference type="Pfam" id="PF00392">
    <property type="entry name" value="GntR"/>
    <property type="match status" value="1"/>
</dbReference>
<evidence type="ECO:0000256" key="3">
    <source>
        <dbReference type="ARBA" id="ARBA00023163"/>
    </source>
</evidence>
<evidence type="ECO:0000256" key="2">
    <source>
        <dbReference type="ARBA" id="ARBA00023125"/>
    </source>
</evidence>
<dbReference type="SUPFAM" id="SSF48008">
    <property type="entry name" value="GntR ligand-binding domain-like"/>
    <property type="match status" value="1"/>
</dbReference>
<accession>A0A840F1I8</accession>
<dbReference type="Proteomes" id="UP000529795">
    <property type="component" value="Unassembled WGS sequence"/>
</dbReference>
<dbReference type="SUPFAM" id="SSF46785">
    <property type="entry name" value="Winged helix' DNA-binding domain"/>
    <property type="match status" value="1"/>
</dbReference>
<dbReference type="EMBL" id="JACIEV010000002">
    <property type="protein sequence ID" value="MBB4153203.1"/>
    <property type="molecule type" value="Genomic_DNA"/>
</dbReference>
<dbReference type="GO" id="GO:0003677">
    <property type="term" value="F:DNA binding"/>
    <property type="evidence" value="ECO:0007669"/>
    <property type="project" value="UniProtKB-KW"/>
</dbReference>
<dbReference type="AlphaFoldDB" id="A0A840F1I8"/>
<dbReference type="CDD" id="cd07377">
    <property type="entry name" value="WHTH_GntR"/>
    <property type="match status" value="1"/>
</dbReference>
<organism evidence="5 6">
    <name type="scientific">Sphingomonas jinjuensis</name>
    <dbReference type="NCBI Taxonomy" id="535907"/>
    <lineage>
        <taxon>Bacteria</taxon>
        <taxon>Pseudomonadati</taxon>
        <taxon>Pseudomonadota</taxon>
        <taxon>Alphaproteobacteria</taxon>
        <taxon>Sphingomonadales</taxon>
        <taxon>Sphingomonadaceae</taxon>
        <taxon>Sphingomonas</taxon>
    </lineage>
</organism>
<dbReference type="InterPro" id="IPR036390">
    <property type="entry name" value="WH_DNA-bd_sf"/>
</dbReference>
<dbReference type="InterPro" id="IPR011711">
    <property type="entry name" value="GntR_C"/>
</dbReference>
<dbReference type="RefSeq" id="WP_183982860.1">
    <property type="nucleotide sequence ID" value="NZ_JACIEV010000002.1"/>
</dbReference>